<accession>A0A8W7NYX7</accession>
<feature type="region of interest" description="Disordered" evidence="1">
    <location>
        <begin position="250"/>
        <end position="345"/>
    </location>
</feature>
<feature type="region of interest" description="Disordered" evidence="1">
    <location>
        <begin position="108"/>
        <end position="129"/>
    </location>
</feature>
<dbReference type="EnsemblMetazoa" id="ACOM022355-RA">
    <property type="protein sequence ID" value="ACOM022355-PA.1"/>
    <property type="gene ID" value="ACOM022355"/>
</dbReference>
<feature type="region of interest" description="Disordered" evidence="1">
    <location>
        <begin position="440"/>
        <end position="465"/>
    </location>
</feature>
<feature type="compositionally biased region" description="Basic and acidic residues" evidence="1">
    <location>
        <begin position="440"/>
        <end position="451"/>
    </location>
</feature>
<feature type="compositionally biased region" description="Polar residues" evidence="1">
    <location>
        <begin position="112"/>
        <end position="128"/>
    </location>
</feature>
<evidence type="ECO:0000256" key="1">
    <source>
        <dbReference type="SAM" id="MobiDB-lite"/>
    </source>
</evidence>
<reference evidence="2" key="1">
    <citation type="submission" date="2022-08" db="UniProtKB">
        <authorList>
            <consortium name="EnsemblMetazoa"/>
        </authorList>
    </citation>
    <scope>IDENTIFICATION</scope>
</reference>
<protein>
    <submittedName>
        <fullName evidence="2">Uncharacterized protein</fullName>
    </submittedName>
</protein>
<proteinExistence type="predicted"/>
<dbReference type="AlphaFoldDB" id="A0A8W7NYX7"/>
<feature type="compositionally biased region" description="Basic and acidic residues" evidence="1">
    <location>
        <begin position="271"/>
        <end position="302"/>
    </location>
</feature>
<name>A0A8W7NYX7_ANOCL</name>
<dbReference type="Proteomes" id="UP000075882">
    <property type="component" value="Unassembled WGS sequence"/>
</dbReference>
<evidence type="ECO:0000313" key="2">
    <source>
        <dbReference type="EnsemblMetazoa" id="ACOM022355-PA.1"/>
    </source>
</evidence>
<feature type="compositionally biased region" description="Basic and acidic residues" evidence="1">
    <location>
        <begin position="328"/>
        <end position="345"/>
    </location>
</feature>
<sequence length="504" mass="54589">MFCTPFLSVTIELGQDEQEPCIFSFTTPSSKPMKMMSPPSSCTVGRMRVSSSSLIICTVSSSSSLNCVSGFGFASVTTGKPDAKKSIITANTSGLMMRHSASSCFEMVTKSPPKNTARTPSTRNSSLASGLHWAADTEGKSIVWPFSSTGTPGRNFRLSGFGVSCVWMNMLRRLAASVAGQASSCLLPPGCLASVPGRKALLVLVQEGAKRQQTGPQHRLADRRVAHERPVQCAGRNGFDEAHGVKERVPQPGSAFLQRDERVHRTGGGGVERKHARDGGDREHARHRHGELPRDVHDRARPGDVPLVEPGKPDAPVVGRHAPGDAAHGAHDREHLQDGDRPGRQDDRQLQYLLQRYLQQALEDAEQRHVAVLLHQQLVRSLLGGPVLPVLGTVARVREAQGVPVAAAERHHHDTEQRAAAGLPVPPVSARVVQVHQQVEQRGDDAGHEQPDQCQGEVDRAPVPYSQDSSTVRLMLTSRNRIEMAVSSMSHRLTSTLGSSVRVR</sequence>
<organism evidence="2">
    <name type="scientific">Anopheles coluzzii</name>
    <name type="common">African malaria mosquito</name>
    <dbReference type="NCBI Taxonomy" id="1518534"/>
    <lineage>
        <taxon>Eukaryota</taxon>
        <taxon>Metazoa</taxon>
        <taxon>Ecdysozoa</taxon>
        <taxon>Arthropoda</taxon>
        <taxon>Hexapoda</taxon>
        <taxon>Insecta</taxon>
        <taxon>Pterygota</taxon>
        <taxon>Neoptera</taxon>
        <taxon>Endopterygota</taxon>
        <taxon>Diptera</taxon>
        <taxon>Nematocera</taxon>
        <taxon>Culicoidea</taxon>
        <taxon>Culicidae</taxon>
        <taxon>Anophelinae</taxon>
        <taxon>Anopheles</taxon>
    </lineage>
</organism>